<keyword evidence="1" id="KW-0328">Glycosyltransferase</keyword>
<evidence type="ECO:0000313" key="5">
    <source>
        <dbReference type="EMBL" id="VXC33129.1"/>
    </source>
</evidence>
<dbReference type="Proteomes" id="UP000432350">
    <property type="component" value="Unassembled WGS sequence"/>
</dbReference>
<organism evidence="5 6">
    <name type="scientific">Sphingobacterium multivorum</name>
    <dbReference type="NCBI Taxonomy" id="28454"/>
    <lineage>
        <taxon>Bacteria</taxon>
        <taxon>Pseudomonadati</taxon>
        <taxon>Bacteroidota</taxon>
        <taxon>Sphingobacteriia</taxon>
        <taxon>Sphingobacteriales</taxon>
        <taxon>Sphingobacteriaceae</taxon>
        <taxon>Sphingobacterium</taxon>
    </lineage>
</organism>
<dbReference type="SUPFAM" id="SSF53448">
    <property type="entry name" value="Nucleotide-diphospho-sugar transferases"/>
    <property type="match status" value="1"/>
</dbReference>
<dbReference type="RefSeq" id="WP_159332641.1">
    <property type="nucleotide sequence ID" value="NZ_DAMBAN010000005.1"/>
</dbReference>
<evidence type="ECO:0000256" key="2">
    <source>
        <dbReference type="ARBA" id="ARBA00022679"/>
    </source>
</evidence>
<dbReference type="InterPro" id="IPR001173">
    <property type="entry name" value="Glyco_trans_2-like"/>
</dbReference>
<gene>
    <name evidence="5" type="ORF">SPHINGO8BC_10124</name>
</gene>
<feature type="domain" description="Glycosyltransferase 2-like" evidence="4">
    <location>
        <begin position="4"/>
        <end position="141"/>
    </location>
</feature>
<dbReference type="InterPro" id="IPR029044">
    <property type="entry name" value="Nucleotide-diphossugar_trans"/>
</dbReference>
<dbReference type="PANTHER" id="PTHR22916:SF51">
    <property type="entry name" value="GLYCOSYLTRANSFERASE EPSH-RELATED"/>
    <property type="match status" value="1"/>
</dbReference>
<keyword evidence="3" id="KW-0812">Transmembrane</keyword>
<dbReference type="GO" id="GO:0016758">
    <property type="term" value="F:hexosyltransferase activity"/>
    <property type="evidence" value="ECO:0007669"/>
    <property type="project" value="UniProtKB-ARBA"/>
</dbReference>
<feature type="transmembrane region" description="Helical" evidence="3">
    <location>
        <begin position="296"/>
        <end position="316"/>
    </location>
</feature>
<dbReference type="CDD" id="cd00761">
    <property type="entry name" value="Glyco_tranf_GTA_type"/>
    <property type="match status" value="1"/>
</dbReference>
<keyword evidence="3" id="KW-1133">Transmembrane helix</keyword>
<evidence type="ECO:0000256" key="1">
    <source>
        <dbReference type="ARBA" id="ARBA00022676"/>
    </source>
</evidence>
<dbReference type="Gene3D" id="3.90.550.10">
    <property type="entry name" value="Spore Coat Polysaccharide Biosynthesis Protein SpsA, Chain A"/>
    <property type="match status" value="1"/>
</dbReference>
<dbReference type="EMBL" id="CABWMV010000001">
    <property type="protein sequence ID" value="VXC33129.1"/>
    <property type="molecule type" value="Genomic_DNA"/>
</dbReference>
<evidence type="ECO:0000256" key="3">
    <source>
        <dbReference type="SAM" id="Phobius"/>
    </source>
</evidence>
<accession>A0A653XSI1</accession>
<keyword evidence="2 5" id="KW-0808">Transferase</keyword>
<proteinExistence type="predicted"/>
<dbReference type="PANTHER" id="PTHR22916">
    <property type="entry name" value="GLYCOSYLTRANSFERASE"/>
    <property type="match status" value="1"/>
</dbReference>
<name>A0A653XSI1_SPHMU</name>
<dbReference type="AlphaFoldDB" id="A0A653XSI1"/>
<keyword evidence="3" id="KW-0472">Membrane</keyword>
<reference evidence="5 6" key="1">
    <citation type="submission" date="2019-10" db="EMBL/GenBank/DDBJ databases">
        <authorList>
            <person name="Karimi E."/>
        </authorList>
    </citation>
    <scope>NUCLEOTIDE SEQUENCE [LARGE SCALE GENOMIC DNA]</scope>
    <source>
        <strain evidence="5">Sphingobacterium sp. 8BC</strain>
    </source>
</reference>
<dbReference type="Pfam" id="PF00535">
    <property type="entry name" value="Glycos_transf_2"/>
    <property type="match status" value="1"/>
</dbReference>
<evidence type="ECO:0000313" key="6">
    <source>
        <dbReference type="Proteomes" id="UP000432350"/>
    </source>
</evidence>
<sequence length="323" mass="37636">MKVSILVPMYNVANYIEKCATSLLEQSYDDIEYIFVDDSSTDETLFVLESTILKYPSLINDIKVVRHTRNLGLAEARNTGVVNANGDYILHVDGDDYIDKDMVSLMINKAIVEQADIVVCDFYFDWGDKLTRGSQSWNPDGSIFSKMLVSYSALPCVWNKLIKRELYEIGKITVPAGLNYGEDLVTIPKLMYFANRVTKVKKALYYYVQSNASSYTKSKVDKNIVDVQILYLNLTAFFKNQNRYDYIEDITIGKIRKRLEFFIEMDYQYWNKIDKLFPECKVKITNMNKFTKREQLMILLLNLPTLFPLRFFVVIYKKIFSNN</sequence>
<evidence type="ECO:0000259" key="4">
    <source>
        <dbReference type="Pfam" id="PF00535"/>
    </source>
</evidence>
<protein>
    <submittedName>
        <fullName evidence="5">Putative Glycosyl transferase</fullName>
    </submittedName>
</protein>